<dbReference type="EMBL" id="JAJKBJ010000013">
    <property type="protein sequence ID" value="MCL9684725.1"/>
    <property type="molecule type" value="Genomic_DNA"/>
</dbReference>
<name>A0A9X2IBT1_9GAMM</name>
<dbReference type="RefSeq" id="WP_250421938.1">
    <property type="nucleotide sequence ID" value="NZ_JAJKBJ010000013.1"/>
</dbReference>
<accession>A0A9X2IBT1</accession>
<evidence type="ECO:0000313" key="1">
    <source>
        <dbReference type="EMBL" id="MCL9684725.1"/>
    </source>
</evidence>
<comment type="caution">
    <text evidence="1">The sequence shown here is derived from an EMBL/GenBank/DDBJ whole genome shotgun (WGS) entry which is preliminary data.</text>
</comment>
<keyword evidence="2" id="KW-1185">Reference proteome</keyword>
<gene>
    <name evidence="1" type="ORF">LOX96_11520</name>
</gene>
<protein>
    <recommendedName>
        <fullName evidence="3">Purine NTPase</fullName>
    </recommendedName>
</protein>
<dbReference type="AlphaFoldDB" id="A0A9X2IBT1"/>
<dbReference type="Proteomes" id="UP001139721">
    <property type="component" value="Unassembled WGS sequence"/>
</dbReference>
<proteinExistence type="predicted"/>
<organism evidence="1 2">
    <name type="scientific">Legionella maioricensis</name>
    <dbReference type="NCBI Taxonomy" id="2896528"/>
    <lineage>
        <taxon>Bacteria</taxon>
        <taxon>Pseudomonadati</taxon>
        <taxon>Pseudomonadota</taxon>
        <taxon>Gammaproteobacteria</taxon>
        <taxon>Legionellales</taxon>
        <taxon>Legionellaceae</taxon>
        <taxon>Legionella</taxon>
    </lineage>
</organism>
<sequence length="629" mass="72342">MLAKRERFGEWRGKKADEEQNILESALLVSDYVNSVKQLDAIRVDFLDSQSEQYVALNRYEKRSYGALLYCKLQIEEALDEIPVTRITERVLLSDLSNIIEEIYDNPRYNAAQKAADLITKTKKLLNLNPRLLADKKLAKALCFDLYTLLNIMNLSMSQFSWWQTMAVNALVDLNKIKEEVTILLRMTEDKVKQLDKILDESSMTQDIDERVTSSEYGDEGKEETASLLGGKAEPLIDPVKNTIQDYFNADFLALIKSSNTEDEEFILVEDRMNKVIEGLNRLISKRNKKESIRLKIEKVQSLFNAVEENDKKIRDRQYFLELINSNFESFNLLMDKCKGLKKEQLVEKIEQLKNPLLYQQVLRRVSQATSTITLFYRVCTPQKVQDAVISQIPTLDSECKARLKDLACAGISTLNQEYSVTDREIAILNHQLSNENIELEKLIAQESTDNLILLVKANSAARDALQRYRAVSDFLTGMVWHLNVIKESTGVLTQFIQTHDGFLVRLSNFFAQIFSLFKSDTAVMIDSAREMKEHLARFEVEYKNELAKELSAIVHHPDINQEIKDRLQEKISIEITSETQIIPYTSPSKAEVRYLTRSLEELFNMNSASRVTEPDDSILEQSFSPSLF</sequence>
<reference evidence="1" key="1">
    <citation type="submission" date="2021-11" db="EMBL/GenBank/DDBJ databases">
        <title>Legionella maioricencis sp. nov., a new species isolated from hot water samples in Mallorca.</title>
        <authorList>
            <person name="Crespi S."/>
            <person name="Drasar V."/>
            <person name="Salva-Serra F."/>
            <person name="Jaen-Luchoro D."/>
            <person name="Pineiro-Iglesias B."/>
            <person name="Aliaga F."/>
            <person name="Fernandez-Juarez V."/>
            <person name="Coll G."/>
            <person name="Moore E.R.B."/>
            <person name="Bennasar-Figueras A."/>
        </authorList>
    </citation>
    <scope>NUCLEOTIDE SEQUENCE</scope>
    <source>
        <strain evidence="1">HCPI-6</strain>
    </source>
</reference>
<evidence type="ECO:0000313" key="2">
    <source>
        <dbReference type="Proteomes" id="UP001139721"/>
    </source>
</evidence>
<evidence type="ECO:0008006" key="3">
    <source>
        <dbReference type="Google" id="ProtNLM"/>
    </source>
</evidence>